<organism evidence="2 3">
    <name type="scientific">Saccharothrix mutabilis subsp. mutabilis</name>
    <dbReference type="NCBI Taxonomy" id="66855"/>
    <lineage>
        <taxon>Bacteria</taxon>
        <taxon>Bacillati</taxon>
        <taxon>Actinomycetota</taxon>
        <taxon>Actinomycetes</taxon>
        <taxon>Pseudonocardiales</taxon>
        <taxon>Pseudonocardiaceae</taxon>
        <taxon>Saccharothrix</taxon>
    </lineage>
</organism>
<evidence type="ECO:0000313" key="2">
    <source>
        <dbReference type="EMBL" id="GAA0250313.1"/>
    </source>
</evidence>
<feature type="domain" description="AraC effector-binding" evidence="1">
    <location>
        <begin position="3"/>
        <end position="155"/>
    </location>
</feature>
<dbReference type="SUPFAM" id="SSF55136">
    <property type="entry name" value="Probable bacterial effector-binding domain"/>
    <property type="match status" value="1"/>
</dbReference>
<dbReference type="EMBL" id="BAAABU010000018">
    <property type="protein sequence ID" value="GAA0250313.1"/>
    <property type="molecule type" value="Genomic_DNA"/>
</dbReference>
<dbReference type="InterPro" id="IPR029442">
    <property type="entry name" value="GyrI-like"/>
</dbReference>
<dbReference type="RefSeq" id="WP_343937119.1">
    <property type="nucleotide sequence ID" value="NZ_BAAABU010000018.1"/>
</dbReference>
<comment type="caution">
    <text evidence="2">The sequence shown here is derived from an EMBL/GenBank/DDBJ whole genome shotgun (WGS) entry which is preliminary data.</text>
</comment>
<keyword evidence="3" id="KW-1185">Reference proteome</keyword>
<evidence type="ECO:0000259" key="1">
    <source>
        <dbReference type="SMART" id="SM00871"/>
    </source>
</evidence>
<proteinExistence type="predicted"/>
<dbReference type="InterPro" id="IPR011256">
    <property type="entry name" value="Reg_factor_effector_dom_sf"/>
</dbReference>
<dbReference type="Pfam" id="PF06445">
    <property type="entry name" value="GyrI-like"/>
    <property type="match status" value="1"/>
</dbReference>
<dbReference type="Gene3D" id="3.20.80.10">
    <property type="entry name" value="Regulatory factor, effector binding domain"/>
    <property type="match status" value="1"/>
</dbReference>
<accession>A0ABN0UH13</accession>
<dbReference type="InterPro" id="IPR010499">
    <property type="entry name" value="AraC_E-bd"/>
</dbReference>
<dbReference type="Proteomes" id="UP001500416">
    <property type="component" value="Unassembled WGS sequence"/>
</dbReference>
<protein>
    <recommendedName>
        <fullName evidence="1">AraC effector-binding domain-containing protein</fullName>
    </recommendedName>
</protein>
<gene>
    <name evidence="2" type="ORF">GCM10010492_58090</name>
</gene>
<reference evidence="2 3" key="1">
    <citation type="journal article" date="2019" name="Int. J. Syst. Evol. Microbiol.">
        <title>The Global Catalogue of Microorganisms (GCM) 10K type strain sequencing project: providing services to taxonomists for standard genome sequencing and annotation.</title>
        <authorList>
            <consortium name="The Broad Institute Genomics Platform"/>
            <consortium name="The Broad Institute Genome Sequencing Center for Infectious Disease"/>
            <person name="Wu L."/>
            <person name="Ma J."/>
        </authorList>
    </citation>
    <scope>NUCLEOTIDE SEQUENCE [LARGE SCALE GENOMIC DNA]</scope>
    <source>
        <strain evidence="2 3">JCM 3380</strain>
    </source>
</reference>
<evidence type="ECO:0000313" key="3">
    <source>
        <dbReference type="Proteomes" id="UP001500416"/>
    </source>
</evidence>
<name>A0ABN0UH13_9PSEU</name>
<sequence length="159" mass="17128">MPYQVTPIELPRVLVARKRVRTAVRNLPATIEDGFRALARHVAEQGATPAGPPQVAYPGDFVPEGALEVELLLPVDRPVPPGGGVETAELPAGVAARTYHRGPYDAIGAAYDALFEWIAAHGRRQTGPPREIYLTGPDATDDPATYLTEMVVPLDRGDR</sequence>
<dbReference type="SMART" id="SM00871">
    <property type="entry name" value="AraC_E_bind"/>
    <property type="match status" value="1"/>
</dbReference>